<dbReference type="WBParaSite" id="sdigi.contig977.g10079.t1">
    <property type="protein sequence ID" value="sdigi.contig977.g10079.t1"/>
    <property type="gene ID" value="sdigi.contig977.g10079"/>
</dbReference>
<proteinExistence type="predicted"/>
<organism evidence="1 2">
    <name type="scientific">Setaria digitata</name>
    <dbReference type="NCBI Taxonomy" id="48799"/>
    <lineage>
        <taxon>Eukaryota</taxon>
        <taxon>Metazoa</taxon>
        <taxon>Ecdysozoa</taxon>
        <taxon>Nematoda</taxon>
        <taxon>Chromadorea</taxon>
        <taxon>Rhabditida</taxon>
        <taxon>Spirurina</taxon>
        <taxon>Spiruromorpha</taxon>
        <taxon>Filarioidea</taxon>
        <taxon>Setariidae</taxon>
        <taxon>Setaria</taxon>
    </lineage>
</organism>
<evidence type="ECO:0000313" key="2">
    <source>
        <dbReference type="WBParaSite" id="sdigi.contig977.g10079.t1"/>
    </source>
</evidence>
<sequence length="148" mass="16835">MDAEAEGRCYYSDVSQIKREFWNLTTLCARTTAPLKRSSIFCSLSSNCETILFVQVPTTLTQLMDPISLLFLVTLNRKKEASITHAAIDARKRKALLAEFLHCSDSITKLLVLIRDSNNIYAKISVLPSQFVCNFDLRYTFVHTTQSF</sequence>
<name>A0A915Q4U4_9BILA</name>
<reference evidence="2" key="1">
    <citation type="submission" date="2022-11" db="UniProtKB">
        <authorList>
            <consortium name="WormBaseParasite"/>
        </authorList>
    </citation>
    <scope>IDENTIFICATION</scope>
</reference>
<keyword evidence="1" id="KW-1185">Reference proteome</keyword>
<accession>A0A915Q4U4</accession>
<evidence type="ECO:0000313" key="1">
    <source>
        <dbReference type="Proteomes" id="UP000887581"/>
    </source>
</evidence>
<protein>
    <submittedName>
        <fullName evidence="2">Uncharacterized protein</fullName>
    </submittedName>
</protein>
<dbReference type="Proteomes" id="UP000887581">
    <property type="component" value="Unplaced"/>
</dbReference>
<dbReference type="AlphaFoldDB" id="A0A915Q4U4"/>